<proteinExistence type="inferred from homology"/>
<keyword evidence="4" id="KW-1185">Reference proteome</keyword>
<gene>
    <name evidence="3" type="ORF">SAMN04488509_101649</name>
</gene>
<dbReference type="OrthoDB" id="9797014at2"/>
<organism evidence="3 4">
    <name type="scientific">Aquimonas voraii</name>
    <dbReference type="NCBI Taxonomy" id="265719"/>
    <lineage>
        <taxon>Bacteria</taxon>
        <taxon>Pseudomonadati</taxon>
        <taxon>Pseudomonadota</taxon>
        <taxon>Gammaproteobacteria</taxon>
        <taxon>Lysobacterales</taxon>
        <taxon>Lysobacteraceae</taxon>
        <taxon>Aquimonas</taxon>
    </lineage>
</organism>
<feature type="domain" description="YCII-related" evidence="2">
    <location>
        <begin position="1"/>
        <end position="95"/>
    </location>
</feature>
<evidence type="ECO:0000259" key="2">
    <source>
        <dbReference type="Pfam" id="PF03795"/>
    </source>
</evidence>
<comment type="similarity">
    <text evidence="1">Belongs to the YciI family.</text>
</comment>
<evidence type="ECO:0000256" key="1">
    <source>
        <dbReference type="ARBA" id="ARBA00007689"/>
    </source>
</evidence>
<dbReference type="Pfam" id="PF03795">
    <property type="entry name" value="YCII"/>
    <property type="match status" value="1"/>
</dbReference>
<dbReference type="SUPFAM" id="SSF54909">
    <property type="entry name" value="Dimeric alpha+beta barrel"/>
    <property type="match status" value="1"/>
</dbReference>
<dbReference type="AlphaFoldDB" id="A0A1G6SR76"/>
<dbReference type="Proteomes" id="UP000199603">
    <property type="component" value="Unassembled WGS sequence"/>
</dbReference>
<sequence length="99" mass="10746">MWYLIIGCDAPESLAKRLEARPAHLARLHALRDAGRLKLAGPLPAIDAEDPGEAGFVGSAIVAEFEDFAAARDWAQADPYFEAGVYESVQVLPFRPVLP</sequence>
<name>A0A1G6SR76_9GAMM</name>
<reference evidence="3 4" key="1">
    <citation type="submission" date="2016-10" db="EMBL/GenBank/DDBJ databases">
        <authorList>
            <person name="de Groot N.N."/>
        </authorList>
    </citation>
    <scope>NUCLEOTIDE SEQUENCE [LARGE SCALE GENOMIC DNA]</scope>
    <source>
        <strain evidence="3 4">DSM 16957</strain>
    </source>
</reference>
<dbReference type="EMBL" id="FNAG01000001">
    <property type="protein sequence ID" value="SDD19382.1"/>
    <property type="molecule type" value="Genomic_DNA"/>
</dbReference>
<accession>A0A1G6SR76</accession>
<dbReference type="PANTHER" id="PTHR33606:SF3">
    <property type="entry name" value="PROTEIN YCII"/>
    <property type="match status" value="1"/>
</dbReference>
<evidence type="ECO:0000313" key="3">
    <source>
        <dbReference type="EMBL" id="SDD19382.1"/>
    </source>
</evidence>
<dbReference type="STRING" id="265719.SAMN04488509_101649"/>
<dbReference type="InterPro" id="IPR051807">
    <property type="entry name" value="Sec-metab_biosynth-assoc"/>
</dbReference>
<evidence type="ECO:0000313" key="4">
    <source>
        <dbReference type="Proteomes" id="UP000199603"/>
    </source>
</evidence>
<dbReference type="Gene3D" id="3.30.70.1060">
    <property type="entry name" value="Dimeric alpha+beta barrel"/>
    <property type="match status" value="1"/>
</dbReference>
<dbReference type="NCBIfam" id="NF008473">
    <property type="entry name" value="PRK11370.1"/>
    <property type="match status" value="1"/>
</dbReference>
<dbReference type="RefSeq" id="WP_091238750.1">
    <property type="nucleotide sequence ID" value="NZ_FNAG01000001.1"/>
</dbReference>
<dbReference type="InterPro" id="IPR005545">
    <property type="entry name" value="YCII"/>
</dbReference>
<dbReference type="PANTHER" id="PTHR33606">
    <property type="entry name" value="PROTEIN YCII"/>
    <property type="match status" value="1"/>
</dbReference>
<dbReference type="InterPro" id="IPR011008">
    <property type="entry name" value="Dimeric_a/b-barrel"/>
</dbReference>
<protein>
    <recommendedName>
        <fullName evidence="2">YCII-related domain-containing protein</fullName>
    </recommendedName>
</protein>